<dbReference type="RefSeq" id="WP_378971298.1">
    <property type="nucleotide sequence ID" value="NZ_JBHTBJ010000016.1"/>
</dbReference>
<comment type="caution">
    <text evidence="2">The sequence shown here is derived from an EMBL/GenBank/DDBJ whole genome shotgun (WGS) entry which is preliminary data.</text>
</comment>
<reference evidence="3" key="1">
    <citation type="journal article" date="2019" name="Int. J. Syst. Evol. Microbiol.">
        <title>The Global Catalogue of Microorganisms (GCM) 10K type strain sequencing project: providing services to taxonomists for standard genome sequencing and annotation.</title>
        <authorList>
            <consortium name="The Broad Institute Genomics Platform"/>
            <consortium name="The Broad Institute Genome Sequencing Center for Infectious Disease"/>
            <person name="Wu L."/>
            <person name="Ma J."/>
        </authorList>
    </citation>
    <scope>NUCLEOTIDE SEQUENCE [LARGE SCALE GENOMIC DNA]</scope>
    <source>
        <strain evidence="3">XZYJT-10</strain>
    </source>
</reference>
<feature type="region of interest" description="Disordered" evidence="1">
    <location>
        <begin position="1"/>
        <end position="43"/>
    </location>
</feature>
<dbReference type="Pfam" id="PF21274">
    <property type="entry name" value="Rng_hyd_C"/>
    <property type="match status" value="1"/>
</dbReference>
<evidence type="ECO:0000313" key="2">
    <source>
        <dbReference type="EMBL" id="MFC7276677.1"/>
    </source>
</evidence>
<keyword evidence="3" id="KW-1185">Reference proteome</keyword>
<sequence length="110" mass="12019">MPVTPYFMERGDDLVTRTASSATPIGRSPRGRGRLPPPRVGPLLPPPVDRLLPPWIGRLLAVPECPVVGVTWDGTAVLIRPDGHAAWVEAMSEDALREAIDRWCPASFNE</sequence>
<accession>A0ABW2HX29</accession>
<protein>
    <submittedName>
        <fullName evidence="2">Uncharacterized protein</fullName>
    </submittedName>
</protein>
<name>A0ABW2HX29_9ACTN</name>
<evidence type="ECO:0000256" key="1">
    <source>
        <dbReference type="SAM" id="MobiDB-lite"/>
    </source>
</evidence>
<dbReference type="Gene3D" id="3.40.30.120">
    <property type="match status" value="1"/>
</dbReference>
<dbReference type="Proteomes" id="UP001596548">
    <property type="component" value="Unassembled WGS sequence"/>
</dbReference>
<proteinExistence type="predicted"/>
<gene>
    <name evidence="2" type="ORF">ACFQS1_22025</name>
</gene>
<dbReference type="EMBL" id="JBHTBJ010000016">
    <property type="protein sequence ID" value="MFC7276677.1"/>
    <property type="molecule type" value="Genomic_DNA"/>
</dbReference>
<organism evidence="2 3">
    <name type="scientific">Paractinoplanes rhizophilus</name>
    <dbReference type="NCBI Taxonomy" id="1416877"/>
    <lineage>
        <taxon>Bacteria</taxon>
        <taxon>Bacillati</taxon>
        <taxon>Actinomycetota</taxon>
        <taxon>Actinomycetes</taxon>
        <taxon>Micromonosporales</taxon>
        <taxon>Micromonosporaceae</taxon>
        <taxon>Paractinoplanes</taxon>
    </lineage>
</organism>
<evidence type="ECO:0000313" key="3">
    <source>
        <dbReference type="Proteomes" id="UP001596548"/>
    </source>
</evidence>